<keyword evidence="2" id="KW-1185">Reference proteome</keyword>
<accession>A0AAV4QSM9</accession>
<gene>
    <name evidence="1" type="ORF">CDAR_101691</name>
</gene>
<organism evidence="1 2">
    <name type="scientific">Caerostris darwini</name>
    <dbReference type="NCBI Taxonomy" id="1538125"/>
    <lineage>
        <taxon>Eukaryota</taxon>
        <taxon>Metazoa</taxon>
        <taxon>Ecdysozoa</taxon>
        <taxon>Arthropoda</taxon>
        <taxon>Chelicerata</taxon>
        <taxon>Arachnida</taxon>
        <taxon>Araneae</taxon>
        <taxon>Araneomorphae</taxon>
        <taxon>Entelegynae</taxon>
        <taxon>Araneoidea</taxon>
        <taxon>Araneidae</taxon>
        <taxon>Caerostris</taxon>
    </lineage>
</organism>
<dbReference type="Proteomes" id="UP001054837">
    <property type="component" value="Unassembled WGS sequence"/>
</dbReference>
<evidence type="ECO:0000313" key="2">
    <source>
        <dbReference type="Proteomes" id="UP001054837"/>
    </source>
</evidence>
<reference evidence="1 2" key="1">
    <citation type="submission" date="2021-06" db="EMBL/GenBank/DDBJ databases">
        <title>Caerostris darwini draft genome.</title>
        <authorList>
            <person name="Kono N."/>
            <person name="Arakawa K."/>
        </authorList>
    </citation>
    <scope>NUCLEOTIDE SEQUENCE [LARGE SCALE GENOMIC DNA]</scope>
</reference>
<name>A0AAV4QSM9_9ARAC</name>
<sequence length="69" mass="8119">MGSVLGHWLWLFSRKLLKISGRWFGSELRCRGERQKNHPDILPLELTMAGNGVHHLRNKQIMKVIHYVK</sequence>
<dbReference type="AlphaFoldDB" id="A0AAV4QSM9"/>
<evidence type="ECO:0000313" key="1">
    <source>
        <dbReference type="EMBL" id="GIY11331.1"/>
    </source>
</evidence>
<comment type="caution">
    <text evidence="1">The sequence shown here is derived from an EMBL/GenBank/DDBJ whole genome shotgun (WGS) entry which is preliminary data.</text>
</comment>
<proteinExistence type="predicted"/>
<dbReference type="EMBL" id="BPLQ01004899">
    <property type="protein sequence ID" value="GIY11331.1"/>
    <property type="molecule type" value="Genomic_DNA"/>
</dbReference>
<protein>
    <submittedName>
        <fullName evidence="1">Uncharacterized protein</fullName>
    </submittedName>
</protein>